<protein>
    <recommendedName>
        <fullName evidence="4">Endonuclease/exonuclease/phosphatase domain-containing protein</fullName>
    </recommendedName>
</protein>
<feature type="compositionally biased region" description="Polar residues" evidence="1">
    <location>
        <begin position="13"/>
        <end position="24"/>
    </location>
</feature>
<reference evidence="2" key="1">
    <citation type="journal article" date="2023" name="G3 (Bethesda)">
        <title>A reference genome for the long-term kleptoplast-retaining sea slug Elysia crispata morphotype clarki.</title>
        <authorList>
            <person name="Eastman K.E."/>
            <person name="Pendleton A.L."/>
            <person name="Shaikh M.A."/>
            <person name="Suttiyut T."/>
            <person name="Ogas R."/>
            <person name="Tomko P."/>
            <person name="Gavelis G."/>
            <person name="Widhalm J.R."/>
            <person name="Wisecaver J.H."/>
        </authorList>
    </citation>
    <scope>NUCLEOTIDE SEQUENCE</scope>
    <source>
        <strain evidence="2">ECLA1</strain>
    </source>
</reference>
<feature type="region of interest" description="Disordered" evidence="1">
    <location>
        <begin position="194"/>
        <end position="213"/>
    </location>
</feature>
<feature type="compositionally biased region" description="Basic and acidic residues" evidence="1">
    <location>
        <begin position="482"/>
        <end position="499"/>
    </location>
</feature>
<feature type="region of interest" description="Disordered" evidence="1">
    <location>
        <begin position="469"/>
        <end position="499"/>
    </location>
</feature>
<name>A0AAE1ED22_9GAST</name>
<dbReference type="EMBL" id="JAWDGP010000303">
    <property type="protein sequence ID" value="KAK3801538.1"/>
    <property type="molecule type" value="Genomic_DNA"/>
</dbReference>
<sequence length="713" mass="79952">MGLTTPPRKKGSVTETRTDSQPLLSTLGGEGDSDSAPELMMARGEQIVNRFFLPWCARAYDGQRGTDSQPLLSTLGEDGDSDSAPELMMARGEQIVNRFFLPWCARAYDGQRGTDSQPLLSTLGEDGDSDAPELMMARAYDDQRGTDSQPLLSTLGEDGDSDSAPELMMARGEQIVNRFFLPWCARAYDGQRGTDSQPLLSTLGEDGDSDSAPELMMARGESRKDLSDRTPSSSARSLRIASWNVRTLYEAGKCVQATREMQRYRLDILGVSETHWIQSGQKKLRSGELVLFSGKEEGIHEEGVAIILSKRAQRTLRGWEAHGSRLLLASFSSSNRGININILQLYTPTNAASEEEKEEFYDQLQRKTEKLPRKDVNIIMGDANAKVGSDNSSYEEIMGKQGLGGNKIIDFGITLKNRFQPLKHLDEDMETYWSQVKDSFISTCKEVLGEKDYKYKDWISQESLNRLSERREKKAAVNNSRTRNEKEAAQREYSDAAKEVKRSIKNDKEAFTNELTERAEKAAQGGHMRTLYEATKVLAGKRKNSEMPVKDAEGNTIFSQELQMTRWVKHFESLLNRQPPIEPPEILPARNELDINCEPPTLEEIENAVSMLNSNKVAGPDYIPPEALKADSKVSSTILHGLFEKIWTEEKYPNDRKEGHLVKIPKKGDLSNCNNYRGITLLSIPGKVFTRILLERIKEAVDGQLRDIMDPIG</sequence>
<dbReference type="InterPro" id="IPR036691">
    <property type="entry name" value="Endo/exonu/phosph_ase_sf"/>
</dbReference>
<comment type="caution">
    <text evidence="2">The sequence shown here is derived from an EMBL/GenBank/DDBJ whole genome shotgun (WGS) entry which is preliminary data.</text>
</comment>
<evidence type="ECO:0000256" key="1">
    <source>
        <dbReference type="SAM" id="MobiDB-lite"/>
    </source>
</evidence>
<evidence type="ECO:0008006" key="4">
    <source>
        <dbReference type="Google" id="ProtNLM"/>
    </source>
</evidence>
<dbReference type="PANTHER" id="PTHR19446">
    <property type="entry name" value="REVERSE TRANSCRIPTASES"/>
    <property type="match status" value="1"/>
</dbReference>
<accession>A0AAE1ED22</accession>
<dbReference type="SUPFAM" id="SSF56219">
    <property type="entry name" value="DNase I-like"/>
    <property type="match status" value="1"/>
</dbReference>
<dbReference type="CDD" id="cd09076">
    <property type="entry name" value="L1-EN"/>
    <property type="match status" value="1"/>
</dbReference>
<dbReference type="Proteomes" id="UP001283361">
    <property type="component" value="Unassembled WGS sequence"/>
</dbReference>
<organism evidence="2 3">
    <name type="scientific">Elysia crispata</name>
    <name type="common">lettuce slug</name>
    <dbReference type="NCBI Taxonomy" id="231223"/>
    <lineage>
        <taxon>Eukaryota</taxon>
        <taxon>Metazoa</taxon>
        <taxon>Spiralia</taxon>
        <taxon>Lophotrochozoa</taxon>
        <taxon>Mollusca</taxon>
        <taxon>Gastropoda</taxon>
        <taxon>Heterobranchia</taxon>
        <taxon>Euthyneura</taxon>
        <taxon>Panpulmonata</taxon>
        <taxon>Sacoglossa</taxon>
        <taxon>Placobranchoidea</taxon>
        <taxon>Plakobranchidae</taxon>
        <taxon>Elysia</taxon>
    </lineage>
</organism>
<proteinExistence type="predicted"/>
<feature type="region of interest" description="Disordered" evidence="1">
    <location>
        <begin position="1"/>
        <end position="37"/>
    </location>
</feature>
<dbReference type="AlphaFoldDB" id="A0AAE1ED22"/>
<keyword evidence="3" id="KW-1185">Reference proteome</keyword>
<gene>
    <name evidence="2" type="ORF">RRG08_027301</name>
</gene>
<evidence type="ECO:0000313" key="2">
    <source>
        <dbReference type="EMBL" id="KAK3801538.1"/>
    </source>
</evidence>
<feature type="region of interest" description="Disordered" evidence="1">
    <location>
        <begin position="142"/>
        <end position="165"/>
    </location>
</feature>
<dbReference type="Gene3D" id="3.60.10.10">
    <property type="entry name" value="Endonuclease/exonuclease/phosphatase"/>
    <property type="match status" value="1"/>
</dbReference>
<evidence type="ECO:0000313" key="3">
    <source>
        <dbReference type="Proteomes" id="UP001283361"/>
    </source>
</evidence>